<name>A0ACB9UFZ1_9CETA</name>
<accession>A0ACB9UFZ1</accession>
<reference evidence="1" key="1">
    <citation type="submission" date="2022-03" db="EMBL/GenBank/DDBJ databases">
        <title>Genomic analyses of argali, domestic sheep and their hybrids provide insights into chromosomal evolution, heterosis and genetic basis of agronomic traits.</title>
        <authorList>
            <person name="Li M."/>
        </authorList>
    </citation>
    <scope>NUCLEOTIDE SEQUENCE</scope>
    <source>
        <strain evidence="1">F1 hybrid</strain>
    </source>
</reference>
<evidence type="ECO:0000313" key="1">
    <source>
        <dbReference type="EMBL" id="KAI4567041.1"/>
    </source>
</evidence>
<gene>
    <name evidence="1" type="ORF">MJG53_015718</name>
</gene>
<dbReference type="Proteomes" id="UP001057279">
    <property type="component" value="Linkage Group LG18"/>
</dbReference>
<organism evidence="1 2">
    <name type="scientific">Ovis ammon polii x Ovis aries</name>
    <dbReference type="NCBI Taxonomy" id="2918886"/>
    <lineage>
        <taxon>Eukaryota</taxon>
        <taxon>Metazoa</taxon>
        <taxon>Chordata</taxon>
        <taxon>Craniata</taxon>
        <taxon>Vertebrata</taxon>
        <taxon>Euteleostomi</taxon>
        <taxon>Mammalia</taxon>
        <taxon>Eutheria</taxon>
        <taxon>Laurasiatheria</taxon>
        <taxon>Artiodactyla</taxon>
        <taxon>Ruminantia</taxon>
        <taxon>Pecora</taxon>
        <taxon>Bovidae</taxon>
        <taxon>Caprinae</taxon>
        <taxon>Ovis</taxon>
    </lineage>
</organism>
<dbReference type="EMBL" id="CM043043">
    <property type="protein sequence ID" value="KAI4567041.1"/>
    <property type="molecule type" value="Genomic_DNA"/>
</dbReference>
<proteinExistence type="predicted"/>
<protein>
    <submittedName>
        <fullName evidence="1">Uncharacterized protein</fullName>
    </submittedName>
</protein>
<comment type="caution">
    <text evidence="1">The sequence shown here is derived from an EMBL/GenBank/DDBJ whole genome shotgun (WGS) entry which is preliminary data.</text>
</comment>
<evidence type="ECO:0000313" key="2">
    <source>
        <dbReference type="Proteomes" id="UP001057279"/>
    </source>
</evidence>
<keyword evidence="2" id="KW-1185">Reference proteome</keyword>
<sequence>MRRSCSVLHGSGGALTPGLFRHQPSAARSPKVLAKDSKRCFWPHSTACQTAQDQGSNPCPLQQVRRVLTTGPPREVQDSSDFNGVFVARDIHAQRFLWDRAHIQRFLQGPTRSLQHLWVGHIHGQWSTSQRAQDKALEKKTAETPNKESGDCQQEAEHNSQLISMIHKEVHRIKQAHPHRGKRSSKGAESRLSSDPSRQPGAAGAGDGKRGGARCRKQPDQPRPQFPPAAGARQRSSAAKAAFSSSSRTRLLYFRN</sequence>